<evidence type="ECO:0008006" key="3">
    <source>
        <dbReference type="Google" id="ProtNLM"/>
    </source>
</evidence>
<proteinExistence type="predicted"/>
<dbReference type="EMBL" id="LT599583">
    <property type="protein sequence ID" value="SBW83211.1"/>
    <property type="molecule type" value="Genomic_DNA"/>
</dbReference>
<protein>
    <recommendedName>
        <fullName evidence="3">YkgJ family cysteine cluster protein</fullName>
    </recommendedName>
</protein>
<dbReference type="AlphaFoldDB" id="A0A1D3K4S4"/>
<accession>A0A1D3K4S4</accession>
<organism evidence="1 2">
    <name type="scientific">Pseudomonas veronii 1YdBTEX2</name>
    <dbReference type="NCBI Taxonomy" id="1295141"/>
    <lineage>
        <taxon>Bacteria</taxon>
        <taxon>Pseudomonadati</taxon>
        <taxon>Pseudomonadota</taxon>
        <taxon>Gammaproteobacteria</taxon>
        <taxon>Pseudomonadales</taxon>
        <taxon>Pseudomonadaceae</taxon>
        <taxon>Pseudomonas</taxon>
    </lineage>
</organism>
<evidence type="ECO:0000313" key="1">
    <source>
        <dbReference type="EMBL" id="SBW83211.1"/>
    </source>
</evidence>
<sequence>MHSHITPPSTFPCTQCGLCCKHVHVAAETQFLDRGDGTCRHYDATSKGCTIYAERPDICRVDRQYAVRYAQQYTWDEYVTLNLQVCTYLQAQEQPQEQPVVLQTIKTLPIH</sequence>
<dbReference type="Proteomes" id="UP000245431">
    <property type="component" value="Chromosome PVE_r1"/>
</dbReference>
<evidence type="ECO:0000313" key="2">
    <source>
        <dbReference type="Proteomes" id="UP000245431"/>
    </source>
</evidence>
<gene>
    <name evidence="1" type="ORF">PVE_R1G5330</name>
</gene>
<dbReference type="Pfam" id="PF03692">
    <property type="entry name" value="CxxCxxCC"/>
    <property type="match status" value="1"/>
</dbReference>
<dbReference type="RefSeq" id="WP_050558762.1">
    <property type="nucleotide sequence ID" value="NZ_AOUH01000057.1"/>
</dbReference>
<name>A0A1D3K4S4_PSEVE</name>
<dbReference type="InterPro" id="IPR005358">
    <property type="entry name" value="Puta_zinc/iron-chelating_dom"/>
</dbReference>
<reference evidence="2" key="1">
    <citation type="submission" date="2016-07" db="EMBL/GenBank/DDBJ databases">
        <authorList>
            <person name="Florea S."/>
            <person name="Webb J.S."/>
            <person name="Jaromczyk J."/>
            <person name="Schardl C.L."/>
        </authorList>
    </citation>
    <scope>NUCLEOTIDE SEQUENCE [LARGE SCALE GENOMIC DNA]</scope>
    <source>
        <strain evidence="2">1YdBTEX2</strain>
    </source>
</reference>